<evidence type="ECO:0000256" key="1">
    <source>
        <dbReference type="SAM" id="MobiDB-lite"/>
    </source>
</evidence>
<reference evidence="2 3" key="1">
    <citation type="submission" date="2014-11" db="EMBL/GenBank/DDBJ databases">
        <authorList>
            <person name="Zhu J."/>
            <person name="Qi W."/>
            <person name="Song R."/>
        </authorList>
    </citation>
    <scope>NUCLEOTIDE SEQUENCE [LARGE SCALE GENOMIC DNA]</scope>
</reference>
<feature type="region of interest" description="Disordered" evidence="1">
    <location>
        <begin position="1"/>
        <end position="74"/>
    </location>
</feature>
<protein>
    <submittedName>
        <fullName evidence="2">Uncharacterized protein</fullName>
    </submittedName>
</protein>
<dbReference type="EMBL" id="CDMY01000055">
    <property type="protein sequence ID" value="CEL92199.1"/>
    <property type="molecule type" value="Genomic_DNA"/>
</dbReference>
<name>A0A0G4E9T5_VITBC</name>
<keyword evidence="3" id="KW-1185">Reference proteome</keyword>
<evidence type="ECO:0000313" key="2">
    <source>
        <dbReference type="EMBL" id="CEL92199.1"/>
    </source>
</evidence>
<organism evidence="2 3">
    <name type="scientific">Vitrella brassicaformis (strain CCMP3155)</name>
    <dbReference type="NCBI Taxonomy" id="1169540"/>
    <lineage>
        <taxon>Eukaryota</taxon>
        <taxon>Sar</taxon>
        <taxon>Alveolata</taxon>
        <taxon>Colpodellida</taxon>
        <taxon>Vitrellaceae</taxon>
        <taxon>Vitrella</taxon>
    </lineage>
</organism>
<evidence type="ECO:0000313" key="3">
    <source>
        <dbReference type="Proteomes" id="UP000041254"/>
    </source>
</evidence>
<proteinExistence type="predicted"/>
<dbReference type="Proteomes" id="UP000041254">
    <property type="component" value="Unassembled WGS sequence"/>
</dbReference>
<dbReference type="InParanoid" id="A0A0G4E9T5"/>
<feature type="compositionally biased region" description="Low complexity" evidence="1">
    <location>
        <begin position="38"/>
        <end position="52"/>
    </location>
</feature>
<sequence length="74" mass="7412">MIHIRVAHLGEEGTGKKLTGKRKLGETQAHTGGGAGDGAAAAAAEGGAADEANLPGLQQAESPFAQPQQLLLLQ</sequence>
<gene>
    <name evidence="2" type="ORF">Vbra_10937</name>
</gene>
<accession>A0A0G4E9T5</accession>
<dbReference type="AlphaFoldDB" id="A0A0G4E9T5"/>
<dbReference type="VEuPathDB" id="CryptoDB:Vbra_10937"/>